<feature type="region of interest" description="Disordered" evidence="1">
    <location>
        <begin position="69"/>
        <end position="131"/>
    </location>
</feature>
<dbReference type="EMBL" id="BAAAQX010000027">
    <property type="protein sequence ID" value="GAA2212519.1"/>
    <property type="molecule type" value="Genomic_DNA"/>
</dbReference>
<gene>
    <name evidence="2" type="ORF">GCM10009850_079810</name>
</gene>
<comment type="caution">
    <text evidence="2">The sequence shown here is derived from an EMBL/GenBank/DDBJ whole genome shotgun (WGS) entry which is preliminary data.</text>
</comment>
<feature type="compositionally biased region" description="Polar residues" evidence="1">
    <location>
        <begin position="83"/>
        <end position="93"/>
    </location>
</feature>
<evidence type="ECO:0000313" key="3">
    <source>
        <dbReference type="Proteomes" id="UP001499843"/>
    </source>
</evidence>
<organism evidence="2 3">
    <name type="scientific">Nonomuraea monospora</name>
    <dbReference type="NCBI Taxonomy" id="568818"/>
    <lineage>
        <taxon>Bacteria</taxon>
        <taxon>Bacillati</taxon>
        <taxon>Actinomycetota</taxon>
        <taxon>Actinomycetes</taxon>
        <taxon>Streptosporangiales</taxon>
        <taxon>Streptosporangiaceae</taxon>
        <taxon>Nonomuraea</taxon>
    </lineage>
</organism>
<proteinExistence type="predicted"/>
<name>A0ABN3CT29_9ACTN</name>
<accession>A0ABN3CT29</accession>
<keyword evidence="3" id="KW-1185">Reference proteome</keyword>
<evidence type="ECO:0000256" key="1">
    <source>
        <dbReference type="SAM" id="MobiDB-lite"/>
    </source>
</evidence>
<sequence>MHPDALTRRARRHGWTVDTATGPVLTLRRRSWLLEIAFADNAPHSARITSPDNDGSHPVNLRSINALLRAAPDDRAPRRRSWGSGQAAPQTRARNARLLRLQEKPSIPVAARRQSGAPLPPSPHHPTCQRRQEVSGMASACGAEFGCGNGGSAILPCRGASLAP</sequence>
<reference evidence="2 3" key="1">
    <citation type="journal article" date="2019" name="Int. J. Syst. Evol. Microbiol.">
        <title>The Global Catalogue of Microorganisms (GCM) 10K type strain sequencing project: providing services to taxonomists for standard genome sequencing and annotation.</title>
        <authorList>
            <consortium name="The Broad Institute Genomics Platform"/>
            <consortium name="The Broad Institute Genome Sequencing Center for Infectious Disease"/>
            <person name="Wu L."/>
            <person name="Ma J."/>
        </authorList>
    </citation>
    <scope>NUCLEOTIDE SEQUENCE [LARGE SCALE GENOMIC DNA]</scope>
    <source>
        <strain evidence="2 3">JCM 16114</strain>
    </source>
</reference>
<protein>
    <submittedName>
        <fullName evidence="2">Uncharacterized protein</fullName>
    </submittedName>
</protein>
<dbReference type="Proteomes" id="UP001499843">
    <property type="component" value="Unassembled WGS sequence"/>
</dbReference>
<evidence type="ECO:0000313" key="2">
    <source>
        <dbReference type="EMBL" id="GAA2212519.1"/>
    </source>
</evidence>